<accession>A0AAV2IGC8</accession>
<feature type="signal peptide" evidence="1">
    <location>
        <begin position="1"/>
        <end position="16"/>
    </location>
</feature>
<proteinExistence type="predicted"/>
<dbReference type="PANTHER" id="PTHR10697">
    <property type="entry name" value="MAMMALIAN EPENDYMIN-RELATED PROTEIN 1"/>
    <property type="match status" value="1"/>
</dbReference>
<evidence type="ECO:0000256" key="1">
    <source>
        <dbReference type="SAM" id="SignalP"/>
    </source>
</evidence>
<evidence type="ECO:0000313" key="2">
    <source>
        <dbReference type="EMBL" id="CAL1544626.1"/>
    </source>
</evidence>
<evidence type="ECO:0000313" key="3">
    <source>
        <dbReference type="Proteomes" id="UP001497497"/>
    </source>
</evidence>
<keyword evidence="3" id="KW-1185">Reference proteome</keyword>
<dbReference type="GO" id="GO:0005509">
    <property type="term" value="F:calcium ion binding"/>
    <property type="evidence" value="ECO:0007669"/>
    <property type="project" value="InterPro"/>
</dbReference>
<keyword evidence="1" id="KW-0732">Signal</keyword>
<gene>
    <name evidence="2" type="ORF">GSLYS_00018139001</name>
</gene>
<name>A0AAV2IGC8_LYMST</name>
<dbReference type="GO" id="GO:0007160">
    <property type="term" value="P:cell-matrix adhesion"/>
    <property type="evidence" value="ECO:0007669"/>
    <property type="project" value="InterPro"/>
</dbReference>
<dbReference type="Proteomes" id="UP001497497">
    <property type="component" value="Unassembled WGS sequence"/>
</dbReference>
<feature type="chain" id="PRO_5043483484" evidence="1">
    <location>
        <begin position="17"/>
        <end position="185"/>
    </location>
</feature>
<dbReference type="GO" id="GO:0005764">
    <property type="term" value="C:lysosome"/>
    <property type="evidence" value="ECO:0007669"/>
    <property type="project" value="TreeGrafter"/>
</dbReference>
<organism evidence="2 3">
    <name type="scientific">Lymnaea stagnalis</name>
    <name type="common">Great pond snail</name>
    <name type="synonym">Helix stagnalis</name>
    <dbReference type="NCBI Taxonomy" id="6523"/>
    <lineage>
        <taxon>Eukaryota</taxon>
        <taxon>Metazoa</taxon>
        <taxon>Spiralia</taxon>
        <taxon>Lophotrochozoa</taxon>
        <taxon>Mollusca</taxon>
        <taxon>Gastropoda</taxon>
        <taxon>Heterobranchia</taxon>
        <taxon>Euthyneura</taxon>
        <taxon>Panpulmonata</taxon>
        <taxon>Hygrophila</taxon>
        <taxon>Lymnaeoidea</taxon>
        <taxon>Lymnaeidae</taxon>
        <taxon>Lymnaea</taxon>
    </lineage>
</organism>
<comment type="caution">
    <text evidence="2">The sequence shown here is derived from an EMBL/GenBank/DDBJ whole genome shotgun (WGS) entry which is preliminary data.</text>
</comment>
<dbReference type="InterPro" id="IPR001299">
    <property type="entry name" value="Ependymin"/>
</dbReference>
<protein>
    <submittedName>
        <fullName evidence="2">Uncharacterized protein</fullName>
    </submittedName>
</protein>
<reference evidence="2 3" key="1">
    <citation type="submission" date="2024-04" db="EMBL/GenBank/DDBJ databases">
        <authorList>
            <consortium name="Genoscope - CEA"/>
            <person name="William W."/>
        </authorList>
    </citation>
    <scope>NUCLEOTIDE SEQUENCE [LARGE SCALE GENOMIC DNA]</scope>
</reference>
<dbReference type="PANTHER" id="PTHR10697:SF1">
    <property type="entry name" value="MAMMALIAN EPENDYMIN-RELATED PROTEIN 1"/>
    <property type="match status" value="1"/>
</dbReference>
<dbReference type="EMBL" id="CAXITT010000635">
    <property type="protein sequence ID" value="CAL1544626.1"/>
    <property type="molecule type" value="Genomic_DNA"/>
</dbReference>
<dbReference type="AlphaFoldDB" id="A0AAV2IGC8"/>
<sequence>MLHYIFVVALLSMALGAPDPTKVCSPDQTQMSSFNIQTSVTMEIINDFKQKMRLTTSPTGSRIEDMDKLKHYIFDSNGNCRSDSLPPSAFSPQCLPDNSVYIGETFVGFGPNRLPVEIWETPASDGGTVKMFLGNQPGQPSEAILDSFIRDGVAIFSNFYFNQSVTITSPDPFKIPDPCPPTSHG</sequence>
<dbReference type="GO" id="GO:0005576">
    <property type="term" value="C:extracellular region"/>
    <property type="evidence" value="ECO:0007669"/>
    <property type="project" value="InterPro"/>
</dbReference>